<reference evidence="2 3" key="2">
    <citation type="submission" date="2018-11" db="EMBL/GenBank/DDBJ databases">
        <title>Genomic Encyclopedia of Type Strains, Phase IV (KMG-IV): sequencing the most valuable type-strain genomes for metagenomic binning, comparative biology and taxonomic classification.</title>
        <authorList>
            <person name="Goeker M."/>
        </authorList>
    </citation>
    <scope>NUCLEOTIDE SEQUENCE [LARGE SCALE GENOMIC DNA]</scope>
    <source>
        <strain evidence="2 3">DSM 27783</strain>
    </source>
</reference>
<proteinExistence type="predicted"/>
<name>A0AAJ4RCW5_9BACT</name>
<dbReference type="RefSeq" id="WP_123352582.1">
    <property type="nucleotide sequence ID" value="NZ_CP027432.2"/>
</dbReference>
<evidence type="ECO:0008006" key="5">
    <source>
        <dbReference type="Google" id="ProtNLM"/>
    </source>
</evidence>
<dbReference type="Proteomes" id="UP000298805">
    <property type="component" value="Chromosome"/>
</dbReference>
<dbReference type="InterPro" id="IPR036770">
    <property type="entry name" value="Ankyrin_rpt-contain_sf"/>
</dbReference>
<dbReference type="EMBL" id="RJVK01000002">
    <property type="protein sequence ID" value="ROR40200.1"/>
    <property type="molecule type" value="Genomic_DNA"/>
</dbReference>
<evidence type="ECO:0000313" key="1">
    <source>
        <dbReference type="EMBL" id="QCI27623.1"/>
    </source>
</evidence>
<sequence length="359" mass="42202">MKKILSIIFLFSFIFASSLNCKRDELYIVGLNKKKDIIECLKSGYEFSDKSIETLLSDGDEDILKYLVKYKNRKLQNKFFPIYFINKGKFFDEFKTNTLQDNVAKCRITKEKDVCKRAVNLAIQLEDYDTALVLAYKSNQVYLLKNYIENLKKEYLICYYLKTYPPTAYKLSKNLQVYCPFKIPNKLIYEKYLNNSLTEAAENNETIKAIRFLKQGADPNTKGRPVYIAVAKDNYPLTKALLDYGAFTHYINPYFGFNIVFSASADSPELLKLILKVAPESYVNQVVKIGYETDYPLHYAFKNHRYENMKILFKHGAKIRDDGFIYYCAFKDNKKMLDLFKKYGYDLNKKYEKYKNLCQ</sequence>
<protein>
    <recommendedName>
        <fullName evidence="5">Ankyrin repeat-containing protein</fullName>
    </recommendedName>
</protein>
<accession>A0AAJ4RCW5</accession>
<evidence type="ECO:0000313" key="2">
    <source>
        <dbReference type="EMBL" id="ROR40200.1"/>
    </source>
</evidence>
<reference evidence="1" key="3">
    <citation type="submission" date="2019-06" db="EMBL/GenBank/DDBJ databases">
        <title>A comparative analysis of the Nautiliaceae.</title>
        <authorList>
            <person name="Grosche A."/>
            <person name="Smedile F."/>
            <person name="Vetriani C."/>
        </authorList>
    </citation>
    <scope>NUCLEOTIDE SEQUENCE</scope>
    <source>
        <strain evidence="1">TB6</strain>
    </source>
</reference>
<reference evidence="4" key="1">
    <citation type="submission" date="2018-03" db="EMBL/GenBank/DDBJ databases">
        <title>A comparative analysis of the Nautiliaceae.</title>
        <authorList>
            <person name="Grosche A."/>
            <person name="Smedile F."/>
            <person name="Vetriani C."/>
        </authorList>
    </citation>
    <scope>NUCLEOTIDE SEQUENCE [LARGE SCALE GENOMIC DNA]</scope>
    <source>
        <strain evidence="4">TB6</strain>
    </source>
</reference>
<dbReference type="Gene3D" id="1.25.40.20">
    <property type="entry name" value="Ankyrin repeat-containing domain"/>
    <property type="match status" value="1"/>
</dbReference>
<dbReference type="EMBL" id="CP027432">
    <property type="protein sequence ID" value="QCI27623.1"/>
    <property type="molecule type" value="Genomic_DNA"/>
</dbReference>
<gene>
    <name evidence="1" type="ORF">C6V80_01185</name>
    <name evidence="2" type="ORF">EDC58_1188</name>
</gene>
<evidence type="ECO:0000313" key="3">
    <source>
        <dbReference type="Proteomes" id="UP000272781"/>
    </source>
</evidence>
<keyword evidence="4" id="KW-1185">Reference proteome</keyword>
<dbReference type="Proteomes" id="UP000272781">
    <property type="component" value="Unassembled WGS sequence"/>
</dbReference>
<dbReference type="AlphaFoldDB" id="A0AAJ4RCW5"/>
<organism evidence="2 3">
    <name type="scientific">Caminibacter pacificus</name>
    <dbReference type="NCBI Taxonomy" id="1424653"/>
    <lineage>
        <taxon>Bacteria</taxon>
        <taxon>Pseudomonadati</taxon>
        <taxon>Campylobacterota</taxon>
        <taxon>Epsilonproteobacteria</taxon>
        <taxon>Nautiliales</taxon>
        <taxon>Nautiliaceae</taxon>
        <taxon>Caminibacter</taxon>
    </lineage>
</organism>
<evidence type="ECO:0000313" key="4">
    <source>
        <dbReference type="Proteomes" id="UP000298805"/>
    </source>
</evidence>
<dbReference type="SUPFAM" id="SSF48403">
    <property type="entry name" value="Ankyrin repeat"/>
    <property type="match status" value="1"/>
</dbReference>